<proteinExistence type="predicted"/>
<dbReference type="RefSeq" id="WP_056980669.1">
    <property type="nucleotide sequence ID" value="NZ_AZFZ01000051.1"/>
</dbReference>
<organism evidence="1 2">
    <name type="scientific">Lentilactobacillus parafarraginis DSM 18390 = JCM 14109</name>
    <dbReference type="NCBI Taxonomy" id="1423786"/>
    <lineage>
        <taxon>Bacteria</taxon>
        <taxon>Bacillati</taxon>
        <taxon>Bacillota</taxon>
        <taxon>Bacilli</taxon>
        <taxon>Lactobacillales</taxon>
        <taxon>Lactobacillaceae</taxon>
        <taxon>Lentilactobacillus</taxon>
    </lineage>
</organism>
<dbReference type="Pfam" id="PF20092">
    <property type="entry name" value="DUF6483"/>
    <property type="match status" value="1"/>
</dbReference>
<evidence type="ECO:0000313" key="1">
    <source>
        <dbReference type="EMBL" id="KRM41814.1"/>
    </source>
</evidence>
<evidence type="ECO:0000313" key="2">
    <source>
        <dbReference type="Proteomes" id="UP000051010"/>
    </source>
</evidence>
<reference evidence="1 2" key="1">
    <citation type="journal article" date="2015" name="Genome Announc.">
        <title>Expanding the biotechnology potential of lactobacilli through comparative genomics of 213 strains and associated genera.</title>
        <authorList>
            <person name="Sun Z."/>
            <person name="Harris H.M."/>
            <person name="McCann A."/>
            <person name="Guo C."/>
            <person name="Argimon S."/>
            <person name="Zhang W."/>
            <person name="Yang X."/>
            <person name="Jeffery I.B."/>
            <person name="Cooney J.C."/>
            <person name="Kagawa T.F."/>
            <person name="Liu W."/>
            <person name="Song Y."/>
            <person name="Salvetti E."/>
            <person name="Wrobel A."/>
            <person name="Rasinkangas P."/>
            <person name="Parkhill J."/>
            <person name="Rea M.C."/>
            <person name="O'Sullivan O."/>
            <person name="Ritari J."/>
            <person name="Douillard F.P."/>
            <person name="Paul Ross R."/>
            <person name="Yang R."/>
            <person name="Briner A.E."/>
            <person name="Felis G.E."/>
            <person name="de Vos W.M."/>
            <person name="Barrangou R."/>
            <person name="Klaenhammer T.R."/>
            <person name="Caufield P.W."/>
            <person name="Cui Y."/>
            <person name="Zhang H."/>
            <person name="O'Toole P.W."/>
        </authorList>
    </citation>
    <scope>NUCLEOTIDE SEQUENCE [LARGE SCALE GENOMIC DNA]</scope>
    <source>
        <strain evidence="1 2">DSM 18390</strain>
    </source>
</reference>
<sequence length="118" mass="13314">MEQNEDFLTRQIRAIGSGLGVMISGKNSSGTEIVFPKKQGEKLSYQVDLEMLIGQHQFAEAADKLSRLVYAVPDAEYFSLSVWFYQQLNQFSEATLMAGGFSKGQIMNRLEKLQDQLK</sequence>
<dbReference type="EMBL" id="AZFZ01000051">
    <property type="protein sequence ID" value="KRM41814.1"/>
    <property type="molecule type" value="Genomic_DNA"/>
</dbReference>
<dbReference type="AlphaFoldDB" id="A0A0R1YPQ4"/>
<comment type="caution">
    <text evidence="1">The sequence shown here is derived from an EMBL/GenBank/DDBJ whole genome shotgun (WGS) entry which is preliminary data.</text>
</comment>
<name>A0A0R1YPQ4_9LACO</name>
<protein>
    <submittedName>
        <fullName evidence="1">Uncharacterized protein</fullName>
    </submittedName>
</protein>
<dbReference type="InterPro" id="IPR045507">
    <property type="entry name" value="DUF6483"/>
</dbReference>
<dbReference type="Proteomes" id="UP000051010">
    <property type="component" value="Unassembled WGS sequence"/>
</dbReference>
<dbReference type="PATRIC" id="fig|1423786.4.peg.2323"/>
<accession>A0A0R1YPQ4</accession>
<gene>
    <name evidence="1" type="ORF">FD47_GL002210</name>
</gene>